<dbReference type="InterPro" id="IPR049492">
    <property type="entry name" value="BD-FAE-like_dom"/>
</dbReference>
<dbReference type="InterPro" id="IPR029058">
    <property type="entry name" value="AB_hydrolase_fold"/>
</dbReference>
<evidence type="ECO:0000256" key="2">
    <source>
        <dbReference type="SAM" id="SignalP"/>
    </source>
</evidence>
<keyword evidence="2" id="KW-0732">Signal</keyword>
<name>A0A521C4N1_9BACT</name>
<dbReference type="RefSeq" id="WP_142453709.1">
    <property type="nucleotide sequence ID" value="NZ_FXTP01000004.1"/>
</dbReference>
<accession>A0A521C4N1</accession>
<dbReference type="EMBL" id="FXTP01000004">
    <property type="protein sequence ID" value="SMO53670.1"/>
    <property type="molecule type" value="Genomic_DNA"/>
</dbReference>
<keyword evidence="5" id="KW-1185">Reference proteome</keyword>
<organism evidence="4 5">
    <name type="scientific">Gracilimonas mengyeensis</name>
    <dbReference type="NCBI Taxonomy" id="1302730"/>
    <lineage>
        <taxon>Bacteria</taxon>
        <taxon>Pseudomonadati</taxon>
        <taxon>Balneolota</taxon>
        <taxon>Balneolia</taxon>
        <taxon>Balneolales</taxon>
        <taxon>Balneolaceae</taxon>
        <taxon>Gracilimonas</taxon>
    </lineage>
</organism>
<feature type="domain" description="BD-FAE-like" evidence="3">
    <location>
        <begin position="66"/>
        <end position="262"/>
    </location>
</feature>
<evidence type="ECO:0000259" key="3">
    <source>
        <dbReference type="Pfam" id="PF20434"/>
    </source>
</evidence>
<dbReference type="PANTHER" id="PTHR48081">
    <property type="entry name" value="AB HYDROLASE SUPERFAMILY PROTEIN C4A8.06C"/>
    <property type="match status" value="1"/>
</dbReference>
<dbReference type="GO" id="GO:0016787">
    <property type="term" value="F:hydrolase activity"/>
    <property type="evidence" value="ECO:0007669"/>
    <property type="project" value="UniProtKB-KW"/>
</dbReference>
<sequence length="311" mass="34339">MNSSLKILAGILLFSFACHPALTQAQTKQMLWPEGELPNSKGLAIEDSIQNDRFYQLKYPHMYGFHPAKEENSGAAVVIFPGGGYHHVTYDYSGFQLAKWFNTLGVHAFVVNYRLPLSPDLIQREIAPLQDAQRAMRLVRSQTAALGINPEKIGVLGTSAGGHLATSIATYTKDEAAIGDSLDQLSFIPDFMILISPVITFGEYAHEGSKLNLLGENPLEDLVNRFSNERWVTGETSPAFLVHAANDPSVHPMNSIQFYKALLEQGSTESSLHIFPQGGHNIDIVQNPGSTEYWKALCEEWLKETGFISSD</sequence>
<dbReference type="OrthoDB" id="9794725at2"/>
<feature type="signal peptide" evidence="2">
    <location>
        <begin position="1"/>
        <end position="20"/>
    </location>
</feature>
<protein>
    <submittedName>
        <fullName evidence="4">Acetyl esterase/lipase</fullName>
    </submittedName>
</protein>
<dbReference type="PANTHER" id="PTHR48081:SF6">
    <property type="entry name" value="PEPTIDASE S9 PROLYL OLIGOPEPTIDASE CATALYTIC DOMAIN-CONTAINING PROTEIN"/>
    <property type="match status" value="1"/>
</dbReference>
<proteinExistence type="predicted"/>
<dbReference type="Pfam" id="PF20434">
    <property type="entry name" value="BD-FAE"/>
    <property type="match status" value="1"/>
</dbReference>
<gene>
    <name evidence="4" type="ORF">SAMN06265219_10495</name>
</gene>
<dbReference type="InterPro" id="IPR050300">
    <property type="entry name" value="GDXG_lipolytic_enzyme"/>
</dbReference>
<dbReference type="PROSITE" id="PS51257">
    <property type="entry name" value="PROKAR_LIPOPROTEIN"/>
    <property type="match status" value="1"/>
</dbReference>
<dbReference type="SUPFAM" id="SSF53474">
    <property type="entry name" value="alpha/beta-Hydrolases"/>
    <property type="match status" value="1"/>
</dbReference>
<keyword evidence="1" id="KW-0378">Hydrolase</keyword>
<reference evidence="4 5" key="1">
    <citation type="submission" date="2017-05" db="EMBL/GenBank/DDBJ databases">
        <authorList>
            <person name="Varghese N."/>
            <person name="Submissions S."/>
        </authorList>
    </citation>
    <scope>NUCLEOTIDE SEQUENCE [LARGE SCALE GENOMIC DNA]</scope>
    <source>
        <strain evidence="4 5">DSM 21985</strain>
    </source>
</reference>
<feature type="chain" id="PRO_5021750339" evidence="2">
    <location>
        <begin position="21"/>
        <end position="311"/>
    </location>
</feature>
<evidence type="ECO:0000313" key="5">
    <source>
        <dbReference type="Proteomes" id="UP000317557"/>
    </source>
</evidence>
<evidence type="ECO:0000313" key="4">
    <source>
        <dbReference type="EMBL" id="SMO53670.1"/>
    </source>
</evidence>
<dbReference type="Proteomes" id="UP000317557">
    <property type="component" value="Unassembled WGS sequence"/>
</dbReference>
<dbReference type="AlphaFoldDB" id="A0A521C4N1"/>
<dbReference type="Gene3D" id="3.40.50.1820">
    <property type="entry name" value="alpha/beta hydrolase"/>
    <property type="match status" value="1"/>
</dbReference>
<evidence type="ECO:0000256" key="1">
    <source>
        <dbReference type="ARBA" id="ARBA00022801"/>
    </source>
</evidence>